<dbReference type="InterPro" id="IPR044974">
    <property type="entry name" value="Disease_R_plants"/>
</dbReference>
<dbReference type="GO" id="GO:0009626">
    <property type="term" value="P:plant-type hypersensitive response"/>
    <property type="evidence" value="ECO:0007669"/>
    <property type="project" value="UniProtKB-ARBA"/>
</dbReference>
<gene>
    <name evidence="9" type="ORF">SI8410_14018921</name>
</gene>
<dbReference type="Pfam" id="PF00931">
    <property type="entry name" value="NB-ARC"/>
    <property type="match status" value="1"/>
</dbReference>
<evidence type="ECO:0000256" key="3">
    <source>
        <dbReference type="ARBA" id="ARBA00022737"/>
    </source>
</evidence>
<sequence length="515" mass="56979">MANSAISSILKKVDEVLSQEINLLGHVRPEFESLQGVLRIINASLADFDRNRAQVPAQVEELVQQLREAALEAGDIIDDFYLMIDQKKLSGIRGSLMSFLICVSESSARHELVDESPSSSSVARCTSELDKAALSQGLSVVGFAEAERSMREQLLNWKGKLAVISLVGIGGIGKTTISKVYNHDAVDGHFGYRAWVNVSQKFTPTEVIRSLTDMRLVEKLKARLKKVRYLVIIDDIWEKEAWDLINSALPPSPGSRVMLTTRIDAVAKVCPERNPQASLSARGGELGAVLREGVSRRRGVPPGAGGGGEGDGEKMPLRRMEVLRRRLTEKLSADRNEMIKNILALSYDDLSNDLKICFRYIGLFPEDMEIDATKLVQLWVAEGFIVQARGLTLKETAEQHLEQLANRSALQVVDRDPLGRVDKCRIHDLLLDLAKDEGGKNQFVEVHEGLTPTHAVRSHRLAVHENASFCLTSSSCLVLNLRSLLCFNLHGQELSDSFVKLCSLKLLRVIVSISP</sequence>
<keyword evidence="2" id="KW-0433">Leucine-rich repeat</keyword>
<reference evidence="9" key="1">
    <citation type="submission" date="2020-02" db="EMBL/GenBank/DDBJ databases">
        <authorList>
            <person name="Scholz U."/>
            <person name="Mascher M."/>
            <person name="Fiebig A."/>
        </authorList>
    </citation>
    <scope>NUCLEOTIDE SEQUENCE</scope>
</reference>
<keyword evidence="3" id="KW-0677">Repeat</keyword>
<dbReference type="Pfam" id="PF18052">
    <property type="entry name" value="Rx_N"/>
    <property type="match status" value="1"/>
</dbReference>
<dbReference type="OrthoDB" id="1867717at2759"/>
<keyword evidence="5" id="KW-0611">Plant defense</keyword>
<dbReference type="PANTHER" id="PTHR23155">
    <property type="entry name" value="DISEASE RESISTANCE PROTEIN RP"/>
    <property type="match status" value="1"/>
</dbReference>
<dbReference type="Gene3D" id="3.40.50.300">
    <property type="entry name" value="P-loop containing nucleotide triphosphate hydrolases"/>
    <property type="match status" value="1"/>
</dbReference>
<dbReference type="AlphaFoldDB" id="A0A7I8LE07"/>
<dbReference type="InterPro" id="IPR002182">
    <property type="entry name" value="NB-ARC"/>
</dbReference>
<dbReference type="Gene3D" id="1.10.10.10">
    <property type="entry name" value="Winged helix-like DNA-binding domain superfamily/Winged helix DNA-binding domain"/>
    <property type="match status" value="1"/>
</dbReference>
<dbReference type="FunFam" id="1.10.10.10:FF:000322">
    <property type="entry name" value="Probable disease resistance protein At1g63360"/>
    <property type="match status" value="1"/>
</dbReference>
<dbReference type="Gene3D" id="1.20.5.4130">
    <property type="match status" value="1"/>
</dbReference>
<name>A0A7I8LE07_SPIIN</name>
<feature type="domain" description="Disease resistance N-terminal" evidence="7">
    <location>
        <begin position="5"/>
        <end position="90"/>
    </location>
</feature>
<evidence type="ECO:0000259" key="8">
    <source>
        <dbReference type="Pfam" id="PF23559"/>
    </source>
</evidence>
<comment type="similarity">
    <text evidence="1">Belongs to the disease resistance NB-LRR family.</text>
</comment>
<evidence type="ECO:0000313" key="9">
    <source>
        <dbReference type="EMBL" id="CAA7408243.1"/>
    </source>
</evidence>
<dbReference type="Proteomes" id="UP000663760">
    <property type="component" value="Chromosome 14"/>
</dbReference>
<dbReference type="InterPro" id="IPR041118">
    <property type="entry name" value="Rx_N"/>
</dbReference>
<protein>
    <submittedName>
        <fullName evidence="9">Uncharacterized protein</fullName>
    </submittedName>
</protein>
<dbReference type="InterPro" id="IPR036388">
    <property type="entry name" value="WH-like_DNA-bd_sf"/>
</dbReference>
<evidence type="ECO:0000256" key="5">
    <source>
        <dbReference type="ARBA" id="ARBA00022821"/>
    </source>
</evidence>
<evidence type="ECO:0000313" key="10">
    <source>
        <dbReference type="Proteomes" id="UP000663760"/>
    </source>
</evidence>
<keyword evidence="4" id="KW-0547">Nucleotide-binding</keyword>
<evidence type="ECO:0000259" key="7">
    <source>
        <dbReference type="Pfam" id="PF18052"/>
    </source>
</evidence>
<dbReference type="CDD" id="cd14798">
    <property type="entry name" value="RX-CC_like"/>
    <property type="match status" value="1"/>
</dbReference>
<evidence type="ECO:0000259" key="6">
    <source>
        <dbReference type="Pfam" id="PF00931"/>
    </source>
</evidence>
<dbReference type="EMBL" id="LR746277">
    <property type="protein sequence ID" value="CAA7408243.1"/>
    <property type="molecule type" value="Genomic_DNA"/>
</dbReference>
<feature type="domain" description="NB-ARC" evidence="6">
    <location>
        <begin position="151"/>
        <end position="270"/>
    </location>
</feature>
<keyword evidence="10" id="KW-1185">Reference proteome</keyword>
<evidence type="ECO:0000256" key="1">
    <source>
        <dbReference type="ARBA" id="ARBA00008894"/>
    </source>
</evidence>
<dbReference type="GO" id="GO:0002758">
    <property type="term" value="P:innate immune response-activating signaling pathway"/>
    <property type="evidence" value="ECO:0007669"/>
    <property type="project" value="UniProtKB-ARBA"/>
</dbReference>
<dbReference type="InterPro" id="IPR027417">
    <property type="entry name" value="P-loop_NTPase"/>
</dbReference>
<evidence type="ECO:0000256" key="2">
    <source>
        <dbReference type="ARBA" id="ARBA00022614"/>
    </source>
</evidence>
<dbReference type="SUPFAM" id="SSF52540">
    <property type="entry name" value="P-loop containing nucleoside triphosphate hydrolases"/>
    <property type="match status" value="1"/>
</dbReference>
<dbReference type="GO" id="GO:0043531">
    <property type="term" value="F:ADP binding"/>
    <property type="evidence" value="ECO:0007669"/>
    <property type="project" value="InterPro"/>
</dbReference>
<dbReference type="PANTHER" id="PTHR23155:SF1205">
    <property type="entry name" value="DISEASE RESISTANCE PROTEIN RPM1"/>
    <property type="match status" value="1"/>
</dbReference>
<evidence type="ECO:0000256" key="4">
    <source>
        <dbReference type="ARBA" id="ARBA00022741"/>
    </source>
</evidence>
<feature type="domain" description="Disease resistance protein winged helix" evidence="8">
    <location>
        <begin position="363"/>
        <end position="434"/>
    </location>
</feature>
<dbReference type="GO" id="GO:0042742">
    <property type="term" value="P:defense response to bacterium"/>
    <property type="evidence" value="ECO:0007669"/>
    <property type="project" value="UniProtKB-ARBA"/>
</dbReference>
<accession>A0A7I8LE07</accession>
<dbReference type="InterPro" id="IPR038005">
    <property type="entry name" value="RX-like_CC"/>
</dbReference>
<dbReference type="Pfam" id="PF23559">
    <property type="entry name" value="WHD_DRP"/>
    <property type="match status" value="1"/>
</dbReference>
<dbReference type="PRINTS" id="PR00364">
    <property type="entry name" value="DISEASERSIST"/>
</dbReference>
<dbReference type="InterPro" id="IPR058922">
    <property type="entry name" value="WHD_DRP"/>
</dbReference>
<proteinExistence type="inferred from homology"/>
<organism evidence="9 10">
    <name type="scientific">Spirodela intermedia</name>
    <name type="common">Intermediate duckweed</name>
    <dbReference type="NCBI Taxonomy" id="51605"/>
    <lineage>
        <taxon>Eukaryota</taxon>
        <taxon>Viridiplantae</taxon>
        <taxon>Streptophyta</taxon>
        <taxon>Embryophyta</taxon>
        <taxon>Tracheophyta</taxon>
        <taxon>Spermatophyta</taxon>
        <taxon>Magnoliopsida</taxon>
        <taxon>Liliopsida</taxon>
        <taxon>Araceae</taxon>
        <taxon>Lemnoideae</taxon>
        <taxon>Spirodela</taxon>
    </lineage>
</organism>